<dbReference type="PANTHER" id="PTHR12925:SF0">
    <property type="entry name" value="PROTEIN HIKESHI"/>
    <property type="match status" value="1"/>
</dbReference>
<dbReference type="AlphaFoldDB" id="A0AAV9IVJ6"/>
<dbReference type="GO" id="GO:0061608">
    <property type="term" value="F:nuclear import signal receptor activity"/>
    <property type="evidence" value="ECO:0007669"/>
    <property type="project" value="TreeGrafter"/>
</dbReference>
<evidence type="ECO:0000259" key="1">
    <source>
        <dbReference type="Pfam" id="PF05603"/>
    </source>
</evidence>
<name>A0AAV9IVJ6_CYACA</name>
<feature type="domain" description="Hikeshi-like N-terminal" evidence="1">
    <location>
        <begin position="22"/>
        <end position="91"/>
    </location>
</feature>
<dbReference type="EMBL" id="JANCYW010000008">
    <property type="protein sequence ID" value="KAK4536304.1"/>
    <property type="molecule type" value="Genomic_DNA"/>
</dbReference>
<accession>A0AAV9IVJ6</accession>
<dbReference type="GO" id="GO:0005829">
    <property type="term" value="C:cytosol"/>
    <property type="evidence" value="ECO:0007669"/>
    <property type="project" value="TreeGrafter"/>
</dbReference>
<dbReference type="GO" id="GO:0006606">
    <property type="term" value="P:protein import into nucleus"/>
    <property type="evidence" value="ECO:0007669"/>
    <property type="project" value="TreeGrafter"/>
</dbReference>
<gene>
    <name evidence="2" type="ORF">CDCA_CDCA08G2329</name>
</gene>
<organism evidence="2 3">
    <name type="scientific">Cyanidium caldarium</name>
    <name type="common">Red alga</name>
    <dbReference type="NCBI Taxonomy" id="2771"/>
    <lineage>
        <taxon>Eukaryota</taxon>
        <taxon>Rhodophyta</taxon>
        <taxon>Bangiophyceae</taxon>
        <taxon>Cyanidiales</taxon>
        <taxon>Cyanidiaceae</taxon>
        <taxon>Cyanidium</taxon>
    </lineage>
</organism>
<protein>
    <recommendedName>
        <fullName evidence="1">Hikeshi-like N-terminal domain-containing protein</fullName>
    </recommendedName>
</protein>
<evidence type="ECO:0000313" key="3">
    <source>
        <dbReference type="Proteomes" id="UP001301350"/>
    </source>
</evidence>
<proteinExistence type="predicted"/>
<comment type="caution">
    <text evidence="2">The sequence shown here is derived from an EMBL/GenBank/DDBJ whole genome shotgun (WGS) entry which is preliminary data.</text>
</comment>
<dbReference type="PANTHER" id="PTHR12925">
    <property type="entry name" value="HIKESHI FAMILY MEMBER"/>
    <property type="match status" value="1"/>
</dbReference>
<dbReference type="InterPro" id="IPR031318">
    <property type="entry name" value="OPI10"/>
</dbReference>
<dbReference type="GO" id="GO:0005634">
    <property type="term" value="C:nucleus"/>
    <property type="evidence" value="ECO:0007669"/>
    <property type="project" value="TreeGrafter"/>
</dbReference>
<reference evidence="2 3" key="1">
    <citation type="submission" date="2022-07" db="EMBL/GenBank/DDBJ databases">
        <title>Genome-wide signatures of adaptation to extreme environments.</title>
        <authorList>
            <person name="Cho C.H."/>
            <person name="Yoon H.S."/>
        </authorList>
    </citation>
    <scope>NUCLEOTIDE SEQUENCE [LARGE SCALE GENOMIC DNA]</scope>
    <source>
        <strain evidence="2 3">DBV 063 E5</strain>
    </source>
</reference>
<dbReference type="Pfam" id="PF05603">
    <property type="entry name" value="Hikeshi-like_N"/>
    <property type="match status" value="1"/>
</dbReference>
<evidence type="ECO:0000313" key="2">
    <source>
        <dbReference type="EMBL" id="KAK4536304.1"/>
    </source>
</evidence>
<keyword evidence="3" id="KW-1185">Reference proteome</keyword>
<dbReference type="Proteomes" id="UP001301350">
    <property type="component" value="Unassembled WGS sequence"/>
</dbReference>
<sequence>MQSSVVPNFAAVVDGAALNTFQPVDESANKFIAWLPVGPKDTATGSVRLALLLLPPARLPEGTRADVYYSWDEGMQWSFCGSLFNEQPSWIGALRVTRGMPGGAALPLGLGVSVEPRSQPLPPAVDGGTGALAGSEAMGNGGGATGRYSLSESPGMVEVVQALALDLVQYLQSFDDSLGNRVTAYVQRWIDKVERRTAMDPDWWRRRLRRRKSE</sequence>
<dbReference type="InterPro" id="IPR008493">
    <property type="entry name" value="Hikeshi-like_N"/>
</dbReference>